<dbReference type="GO" id="GO:0016702">
    <property type="term" value="F:oxidoreductase activity, acting on single donors with incorporation of molecular oxygen, incorporation of two atoms of oxygen"/>
    <property type="evidence" value="ECO:0007669"/>
    <property type="project" value="UniProtKB-ARBA"/>
</dbReference>
<evidence type="ECO:0000313" key="8">
    <source>
        <dbReference type="Proteomes" id="UP000027361"/>
    </source>
</evidence>
<dbReference type="InterPro" id="IPR004183">
    <property type="entry name" value="Xdiol_dOase_suB"/>
</dbReference>
<feature type="domain" description="Extradiol ring-cleavage dioxygenase class III enzyme subunit B" evidence="6">
    <location>
        <begin position="22"/>
        <end position="328"/>
    </location>
</feature>
<keyword evidence="7" id="KW-0223">Dioxygenase</keyword>
<evidence type="ECO:0000259" key="6">
    <source>
        <dbReference type="Pfam" id="PF02900"/>
    </source>
</evidence>
<evidence type="ECO:0000256" key="2">
    <source>
        <dbReference type="ARBA" id="ARBA00007581"/>
    </source>
</evidence>
<sequence length="345" mass="37232">MSKKSQTTNGNGAAGYVAPVWFISHGGPPTMFDPSHPAYAEWEKFGQEIRKEHNDGNGGLKGLIAISAHWQSTIAGVLEVNTNERNPLYYDFFGFPDHYYTVKVKSHNPSAFSTLVLSELNHALSTQSNPSLSLHKAVPTSRGLDHGAFVPLKVAFAPSSLEASNGGWSELKSAKVVSALPSTLPLLQVSLPPSDDPEASLRLGVALRTLRTQHGIGIFASGMAVHNLRELFLYLDIESAAGQNSSPSRDKGVYASYAKSFAEALGNAVGAEPKAKQAQVGNEAARDVDEDSRWQAAKDLLNRSDYKKAHPTAEHLLPVFVALGAVKSHERFAQTFKLPEGSMAW</sequence>
<evidence type="ECO:0000256" key="3">
    <source>
        <dbReference type="ARBA" id="ARBA00022723"/>
    </source>
</evidence>
<dbReference type="Proteomes" id="UP000027361">
    <property type="component" value="Unassembled WGS sequence"/>
</dbReference>
<comment type="similarity">
    <text evidence="2">Belongs to the DODA-type extradiol aromatic ring-opening dioxygenase family.</text>
</comment>
<keyword evidence="5" id="KW-0560">Oxidoreductase</keyword>
<dbReference type="InParanoid" id="A0A066WK04"/>
<dbReference type="SUPFAM" id="SSF53213">
    <property type="entry name" value="LigB-like"/>
    <property type="match status" value="1"/>
</dbReference>
<dbReference type="AlphaFoldDB" id="A0A066WK04"/>
<evidence type="ECO:0000256" key="1">
    <source>
        <dbReference type="ARBA" id="ARBA00001947"/>
    </source>
</evidence>
<name>A0A066WK04_TILAU</name>
<comment type="caution">
    <text evidence="7">The sequence shown here is derived from an EMBL/GenBank/DDBJ whole genome shotgun (WGS) entry which is preliminary data.</text>
</comment>
<dbReference type="Gene3D" id="3.40.830.10">
    <property type="entry name" value="LigB-like"/>
    <property type="match status" value="1"/>
</dbReference>
<dbReference type="OrthoDB" id="7396853at2759"/>
<dbReference type="PANTHER" id="PTHR30096">
    <property type="entry name" value="4,5-DOPA DIOXYGENASE EXTRADIOL-LIKE PROTEIN"/>
    <property type="match status" value="1"/>
</dbReference>
<evidence type="ECO:0000313" key="7">
    <source>
        <dbReference type="EMBL" id="KDN52883.1"/>
    </source>
</evidence>
<dbReference type="GO" id="GO:0008270">
    <property type="term" value="F:zinc ion binding"/>
    <property type="evidence" value="ECO:0007669"/>
    <property type="project" value="InterPro"/>
</dbReference>
<dbReference type="CDD" id="cd07363">
    <property type="entry name" value="45_DOPA_Dioxygenase"/>
    <property type="match status" value="1"/>
</dbReference>
<dbReference type="Pfam" id="PF02900">
    <property type="entry name" value="LigB"/>
    <property type="match status" value="1"/>
</dbReference>
<evidence type="ECO:0000256" key="4">
    <source>
        <dbReference type="ARBA" id="ARBA00022833"/>
    </source>
</evidence>
<dbReference type="InterPro" id="IPR014436">
    <property type="entry name" value="Extradiol_dOase_DODA"/>
</dbReference>
<keyword evidence="4" id="KW-0862">Zinc</keyword>
<accession>A0A066WK04</accession>
<dbReference type="GO" id="GO:0008198">
    <property type="term" value="F:ferrous iron binding"/>
    <property type="evidence" value="ECO:0007669"/>
    <property type="project" value="InterPro"/>
</dbReference>
<gene>
    <name evidence="7" type="ORF">K437DRAFT_219986</name>
</gene>
<evidence type="ECO:0000256" key="5">
    <source>
        <dbReference type="ARBA" id="ARBA00023002"/>
    </source>
</evidence>
<proteinExistence type="inferred from homology"/>
<dbReference type="FunCoup" id="A0A066WK04">
    <property type="interactions" value="242"/>
</dbReference>
<dbReference type="OMA" id="EWGFDHG"/>
<dbReference type="STRING" id="1037660.A0A066WK04"/>
<keyword evidence="3" id="KW-0479">Metal-binding</keyword>
<comment type="cofactor">
    <cofactor evidence="1">
        <name>Zn(2+)</name>
        <dbReference type="ChEBI" id="CHEBI:29105"/>
    </cofactor>
</comment>
<protein>
    <submittedName>
        <fullName evidence="7">LigB subunit of an aromatic-ring-opening dioxygenase LigAB</fullName>
    </submittedName>
</protein>
<dbReference type="HOGENOM" id="CLU_046582_1_0_1"/>
<dbReference type="PANTHER" id="PTHR30096:SF0">
    <property type="entry name" value="4,5-DOPA DIOXYGENASE EXTRADIOL-LIKE PROTEIN"/>
    <property type="match status" value="1"/>
</dbReference>
<organism evidence="7 8">
    <name type="scientific">Tilletiaria anomala (strain ATCC 24038 / CBS 436.72 / UBC 951)</name>
    <dbReference type="NCBI Taxonomy" id="1037660"/>
    <lineage>
        <taxon>Eukaryota</taxon>
        <taxon>Fungi</taxon>
        <taxon>Dikarya</taxon>
        <taxon>Basidiomycota</taxon>
        <taxon>Ustilaginomycotina</taxon>
        <taxon>Exobasidiomycetes</taxon>
        <taxon>Georgefischeriales</taxon>
        <taxon>Tilletiariaceae</taxon>
        <taxon>Tilletiaria</taxon>
    </lineage>
</organism>
<reference evidence="7 8" key="1">
    <citation type="submission" date="2014-05" db="EMBL/GenBank/DDBJ databases">
        <title>Draft genome sequence of a rare smut relative, Tilletiaria anomala UBC 951.</title>
        <authorList>
            <consortium name="DOE Joint Genome Institute"/>
            <person name="Toome M."/>
            <person name="Kuo A."/>
            <person name="Henrissat B."/>
            <person name="Lipzen A."/>
            <person name="Tritt A."/>
            <person name="Yoshinaga Y."/>
            <person name="Zane M."/>
            <person name="Barry K."/>
            <person name="Grigoriev I.V."/>
            <person name="Spatafora J.W."/>
            <person name="Aimea M.C."/>
        </authorList>
    </citation>
    <scope>NUCLEOTIDE SEQUENCE [LARGE SCALE GENOMIC DNA]</scope>
    <source>
        <strain evidence="7 8">UBC 951</strain>
    </source>
</reference>
<dbReference type="GeneID" id="25262256"/>
<dbReference type="RefSeq" id="XP_013245722.1">
    <property type="nucleotide sequence ID" value="XM_013390268.1"/>
</dbReference>
<keyword evidence="8" id="KW-1185">Reference proteome</keyword>
<dbReference type="EMBL" id="JMSN01000006">
    <property type="protein sequence ID" value="KDN52883.1"/>
    <property type="molecule type" value="Genomic_DNA"/>
</dbReference>